<keyword evidence="2" id="KW-0812">Transmembrane</keyword>
<accession>A0A975FPC5</accession>
<protein>
    <recommendedName>
        <fullName evidence="6">LPXTG cell wall anchor domain-containing protein</fullName>
    </recommendedName>
</protein>
<evidence type="ECO:0000313" key="5">
    <source>
        <dbReference type="Proteomes" id="UP000671914"/>
    </source>
</evidence>
<dbReference type="Proteomes" id="UP000671914">
    <property type="component" value="Chromosome"/>
</dbReference>
<dbReference type="AlphaFoldDB" id="A0A975FPC5"/>
<feature type="region of interest" description="Disordered" evidence="1">
    <location>
        <begin position="175"/>
        <end position="303"/>
    </location>
</feature>
<evidence type="ECO:0000256" key="2">
    <source>
        <dbReference type="SAM" id="Phobius"/>
    </source>
</evidence>
<keyword evidence="5" id="KW-1185">Reference proteome</keyword>
<name>A0A975FPC5_9MICO</name>
<feature type="chain" id="PRO_5038068147" description="LPXTG cell wall anchor domain-containing protein" evidence="3">
    <location>
        <begin position="29"/>
        <end position="348"/>
    </location>
</feature>
<evidence type="ECO:0008006" key="6">
    <source>
        <dbReference type="Google" id="ProtNLM"/>
    </source>
</evidence>
<proteinExistence type="predicted"/>
<evidence type="ECO:0000313" key="4">
    <source>
        <dbReference type="EMBL" id="QTX05905.1"/>
    </source>
</evidence>
<keyword evidence="3" id="KW-0732">Signal</keyword>
<feature type="signal peptide" evidence="3">
    <location>
        <begin position="1"/>
        <end position="28"/>
    </location>
</feature>
<gene>
    <name evidence="4" type="ORF">G127AT_06845</name>
</gene>
<feature type="transmembrane region" description="Helical" evidence="2">
    <location>
        <begin position="324"/>
        <end position="344"/>
    </location>
</feature>
<reference evidence="4" key="1">
    <citation type="submission" date="2021-03" db="EMBL/GenBank/DDBJ databases">
        <title>Agromyces archimandritus sp. nov., isolated from the cockroach Archimandrita tessellata.</title>
        <authorList>
            <person name="Guzman J."/>
            <person name="Ortuzar M."/>
            <person name="Poehlein A."/>
            <person name="Daniel R."/>
            <person name="Trujillo M."/>
            <person name="Vilcinskas A."/>
        </authorList>
    </citation>
    <scope>NUCLEOTIDE SEQUENCE</scope>
    <source>
        <strain evidence="4">G127AT</strain>
    </source>
</reference>
<keyword evidence="2" id="KW-0472">Membrane</keyword>
<keyword evidence="2" id="KW-1133">Transmembrane helix</keyword>
<dbReference type="RefSeq" id="WP_210901328.1">
    <property type="nucleotide sequence ID" value="NZ_CP071696.1"/>
</dbReference>
<feature type="compositionally biased region" description="Acidic residues" evidence="1">
    <location>
        <begin position="192"/>
        <end position="271"/>
    </location>
</feature>
<evidence type="ECO:0000256" key="3">
    <source>
        <dbReference type="SAM" id="SignalP"/>
    </source>
</evidence>
<sequence length="348" mass="35151">MKRQTNALLTALLGGGIALLGAAAPAVAADEPQVQVTDDCTLELALSGYTTDPGTEATRVLVEAAQPAIKHWDWVYVHTELFPFEVTYHTSHGGAMFDLFDEYTFSHVSFHREAAKPAVYADVPAIPGDESPNTVSVHVDGVEALSTQFGQAHVSSHDLAGASTYRVFVDAFDPESSFDTGPVQFECVDSTDPGDDGENPGGGDDDGENPGGGDDDGENPGGGDDDGENPGGGDDDGENPGGGDDDGENPGGGDDDGENPGGGDDDGENPGDDAAAVKTTGSDDGKASAGAGQLAPTDGTPTAKATTAAEKSLAHTGVDVGSTALIALGLIAIAGIGIFGVRLVRSRP</sequence>
<organism evidence="4 5">
    <name type="scientific">Agromyces archimandritae</name>
    <dbReference type="NCBI Taxonomy" id="2781962"/>
    <lineage>
        <taxon>Bacteria</taxon>
        <taxon>Bacillati</taxon>
        <taxon>Actinomycetota</taxon>
        <taxon>Actinomycetes</taxon>
        <taxon>Micrococcales</taxon>
        <taxon>Microbacteriaceae</taxon>
        <taxon>Agromyces</taxon>
    </lineage>
</organism>
<dbReference type="KEGG" id="aarc:G127AT_06845"/>
<dbReference type="EMBL" id="CP071696">
    <property type="protein sequence ID" value="QTX05905.1"/>
    <property type="molecule type" value="Genomic_DNA"/>
</dbReference>
<evidence type="ECO:0000256" key="1">
    <source>
        <dbReference type="SAM" id="MobiDB-lite"/>
    </source>
</evidence>
<feature type="compositionally biased region" description="Low complexity" evidence="1">
    <location>
        <begin position="287"/>
        <end position="303"/>
    </location>
</feature>